<keyword evidence="2" id="KW-1185">Reference proteome</keyword>
<dbReference type="EMBL" id="JALJOU010000011">
    <property type="protein sequence ID" value="KAK9841043.1"/>
    <property type="molecule type" value="Genomic_DNA"/>
</dbReference>
<comment type="caution">
    <text evidence="1">The sequence shown here is derived from an EMBL/GenBank/DDBJ whole genome shotgun (WGS) entry which is preliminary data.</text>
</comment>
<accession>A0AAW1S498</accession>
<proteinExistence type="predicted"/>
<evidence type="ECO:0000313" key="1">
    <source>
        <dbReference type="EMBL" id="KAK9841043.1"/>
    </source>
</evidence>
<dbReference type="Gene3D" id="3.40.50.1240">
    <property type="entry name" value="Phosphoglycerate mutase-like"/>
    <property type="match status" value="1"/>
</dbReference>
<name>A0AAW1S498_9CHLO</name>
<dbReference type="Proteomes" id="UP001445335">
    <property type="component" value="Unassembled WGS sequence"/>
</dbReference>
<protein>
    <recommendedName>
        <fullName evidence="3">Phosphoglycerate mutase</fullName>
    </recommendedName>
</protein>
<dbReference type="PANTHER" id="PTHR48100">
    <property type="entry name" value="BROAD-SPECIFICITY PHOSPHATASE YOR283W-RELATED"/>
    <property type="match status" value="1"/>
</dbReference>
<evidence type="ECO:0008006" key="3">
    <source>
        <dbReference type="Google" id="ProtNLM"/>
    </source>
</evidence>
<dbReference type="AlphaFoldDB" id="A0AAW1S498"/>
<dbReference type="GO" id="GO:0016791">
    <property type="term" value="F:phosphatase activity"/>
    <property type="evidence" value="ECO:0007669"/>
    <property type="project" value="TreeGrafter"/>
</dbReference>
<sequence length="212" mass="23168">MVDTAQPHTKVVHFVRHGEGFHNVAGRADQANYLSREYYDAHLTENGWRALETAAGAFGGGEWRGQGNGPLLMAALERKAGAACGHIRWGLPAAAFPAVDFCLIKSEEDELWTPDTREGHAEIRARGAAFLRWLLARPEPRLAVVTHSSFLFFMLSTLGGQCDARIKGELHRWYENCEMRTVVLADASGASAGLDLNWFPGGPHPSRAAFGA</sequence>
<evidence type="ECO:0000313" key="2">
    <source>
        <dbReference type="Proteomes" id="UP001445335"/>
    </source>
</evidence>
<dbReference type="PANTHER" id="PTHR48100:SF1">
    <property type="entry name" value="HISTIDINE PHOSPHATASE FAMILY PROTEIN-RELATED"/>
    <property type="match status" value="1"/>
</dbReference>
<dbReference type="SUPFAM" id="SSF53254">
    <property type="entry name" value="Phosphoglycerate mutase-like"/>
    <property type="match status" value="1"/>
</dbReference>
<gene>
    <name evidence="1" type="ORF">WJX81_007377</name>
</gene>
<organism evidence="1 2">
    <name type="scientific">Elliptochloris bilobata</name>
    <dbReference type="NCBI Taxonomy" id="381761"/>
    <lineage>
        <taxon>Eukaryota</taxon>
        <taxon>Viridiplantae</taxon>
        <taxon>Chlorophyta</taxon>
        <taxon>core chlorophytes</taxon>
        <taxon>Trebouxiophyceae</taxon>
        <taxon>Trebouxiophyceae incertae sedis</taxon>
        <taxon>Elliptochloris clade</taxon>
        <taxon>Elliptochloris</taxon>
    </lineage>
</organism>
<dbReference type="InterPro" id="IPR050275">
    <property type="entry name" value="PGM_Phosphatase"/>
</dbReference>
<reference evidence="1 2" key="1">
    <citation type="journal article" date="2024" name="Nat. Commun.">
        <title>Phylogenomics reveals the evolutionary origins of lichenization in chlorophyte algae.</title>
        <authorList>
            <person name="Puginier C."/>
            <person name="Libourel C."/>
            <person name="Otte J."/>
            <person name="Skaloud P."/>
            <person name="Haon M."/>
            <person name="Grisel S."/>
            <person name="Petersen M."/>
            <person name="Berrin J.G."/>
            <person name="Delaux P.M."/>
            <person name="Dal Grande F."/>
            <person name="Keller J."/>
        </authorList>
    </citation>
    <scope>NUCLEOTIDE SEQUENCE [LARGE SCALE GENOMIC DNA]</scope>
    <source>
        <strain evidence="1 2">SAG 245.80</strain>
    </source>
</reference>
<dbReference type="InterPro" id="IPR029033">
    <property type="entry name" value="His_PPase_superfam"/>
</dbReference>
<dbReference type="GO" id="GO:0005737">
    <property type="term" value="C:cytoplasm"/>
    <property type="evidence" value="ECO:0007669"/>
    <property type="project" value="TreeGrafter"/>
</dbReference>